<organism evidence="1 2">
    <name type="scientific">Antarcticirhabdus aurantiaca</name>
    <dbReference type="NCBI Taxonomy" id="2606717"/>
    <lineage>
        <taxon>Bacteria</taxon>
        <taxon>Pseudomonadati</taxon>
        <taxon>Pseudomonadota</taxon>
        <taxon>Alphaproteobacteria</taxon>
        <taxon>Hyphomicrobiales</taxon>
        <taxon>Aurantimonadaceae</taxon>
        <taxon>Antarcticirhabdus</taxon>
    </lineage>
</organism>
<reference evidence="1" key="1">
    <citation type="submission" date="2022-11" db="EMBL/GenBank/DDBJ databases">
        <title>beta-Carotene-producing bacterium, Jeongeuplla avenae sp. nov., alleviates the salt stress of Arabidopsis seedlings.</title>
        <authorList>
            <person name="Jiang L."/>
            <person name="Lee J."/>
        </authorList>
    </citation>
    <scope>NUCLEOTIDE SEQUENCE</scope>
    <source>
        <strain evidence="1">DY_R2A_6</strain>
    </source>
</reference>
<accession>A0ACD4NP29</accession>
<proteinExistence type="predicted"/>
<gene>
    <name evidence="1" type="ORF">OXU80_26920</name>
</gene>
<dbReference type="EMBL" id="CP113520">
    <property type="protein sequence ID" value="WAJ28400.1"/>
    <property type="molecule type" value="Genomic_DNA"/>
</dbReference>
<protein>
    <submittedName>
        <fullName evidence="1">DUF4105 domain-containing protein</fullName>
    </submittedName>
</protein>
<keyword evidence="2" id="KW-1185">Reference proteome</keyword>
<evidence type="ECO:0000313" key="1">
    <source>
        <dbReference type="EMBL" id="WAJ28400.1"/>
    </source>
</evidence>
<dbReference type="Proteomes" id="UP001163223">
    <property type="component" value="Chromosome"/>
</dbReference>
<name>A0ACD4NP29_9HYPH</name>
<sequence>MRATRCIGKALLALAAVGFCAWSVLALWYQGDGPDSSRLGLILSWLGLLVVAFWLDLVRPRWGVALAAVMTMSFCAWWWTIEPRLDRDWSPDVAHIATGSRDGSVVTLDNVRDFDWTAPDQGVVRWHKRQYDLATIASVDVVLSYWGIDAIAHTLVSFGFTDGRHVVFSVEIRKERGEEFSSLAGFFKTYELALVAAEERDILYLRTNVRREDTYLYPLTMPREDMQALFLEYLDTGNRLAREPAFYDTLTANCTTVVFDLARMIEPGAPFDWRIVLSGFLPSYLADSGVLAWGGEQADLERRAAIGARANSIGAAAVENYSDLVRSRP</sequence>
<evidence type="ECO:0000313" key="2">
    <source>
        <dbReference type="Proteomes" id="UP001163223"/>
    </source>
</evidence>